<comment type="subcellular location">
    <subcellularLocation>
        <location evidence="1">Cytoplasm</location>
    </subcellularLocation>
</comment>
<dbReference type="GO" id="GO:0008270">
    <property type="term" value="F:zinc ion binding"/>
    <property type="evidence" value="ECO:0007669"/>
    <property type="project" value="TreeGrafter"/>
</dbReference>
<dbReference type="Pfam" id="PF01475">
    <property type="entry name" value="FUR"/>
    <property type="match status" value="1"/>
</dbReference>
<evidence type="ECO:0000256" key="11">
    <source>
        <dbReference type="PIRSR" id="PIRSR602481-1"/>
    </source>
</evidence>
<dbReference type="PANTHER" id="PTHR33202">
    <property type="entry name" value="ZINC UPTAKE REGULATION PROTEIN"/>
    <property type="match status" value="1"/>
</dbReference>
<name>A0A7W4XWQ7_KINRA</name>
<evidence type="ECO:0000256" key="4">
    <source>
        <dbReference type="ARBA" id="ARBA00022491"/>
    </source>
</evidence>
<gene>
    <name evidence="12" type="ORF">FHR75_001242</name>
</gene>
<keyword evidence="7" id="KW-0408">Iron</keyword>
<keyword evidence="4" id="KW-0678">Repressor</keyword>
<dbReference type="SUPFAM" id="SSF46785">
    <property type="entry name" value="Winged helix' DNA-binding domain"/>
    <property type="match status" value="1"/>
</dbReference>
<evidence type="ECO:0000256" key="7">
    <source>
        <dbReference type="ARBA" id="ARBA00023004"/>
    </source>
</evidence>
<dbReference type="GO" id="GO:0000976">
    <property type="term" value="F:transcription cis-regulatory region binding"/>
    <property type="evidence" value="ECO:0007669"/>
    <property type="project" value="TreeGrafter"/>
</dbReference>
<proteinExistence type="inferred from homology"/>
<accession>A0A7W4XWQ7</accession>
<evidence type="ECO:0000256" key="10">
    <source>
        <dbReference type="ARBA" id="ARBA00023163"/>
    </source>
</evidence>
<keyword evidence="3" id="KW-0963">Cytoplasm</keyword>
<evidence type="ECO:0000256" key="1">
    <source>
        <dbReference type="ARBA" id="ARBA00004496"/>
    </source>
</evidence>
<dbReference type="CDD" id="cd07153">
    <property type="entry name" value="Fur_like"/>
    <property type="match status" value="1"/>
</dbReference>
<dbReference type="Gene3D" id="1.10.10.10">
    <property type="entry name" value="Winged helix-like DNA-binding domain superfamily/Winged helix DNA-binding domain"/>
    <property type="match status" value="1"/>
</dbReference>
<dbReference type="Proteomes" id="UP000533269">
    <property type="component" value="Unassembled WGS sequence"/>
</dbReference>
<keyword evidence="10" id="KW-0804">Transcription</keyword>
<keyword evidence="5 11" id="KW-0479">Metal-binding</keyword>
<sequence>MTSVERLRARGLRATRPRVVVLDVLDAARADHEHLPVARVAERARAVLPTVSTQAVYDCLDALTGAGLARCIEPAGHPARYEARVGDNHHHLVCRGCGATVDVDCTTGHAPCLSPSDTAGFAVEEAEVVFWGRCPECRTPSTPPPAEREREEVR</sequence>
<dbReference type="InterPro" id="IPR043135">
    <property type="entry name" value="Fur_C"/>
</dbReference>
<dbReference type="EMBL" id="JACHVY010000001">
    <property type="protein sequence ID" value="MBB2900454.1"/>
    <property type="molecule type" value="Genomic_DNA"/>
</dbReference>
<evidence type="ECO:0000313" key="13">
    <source>
        <dbReference type="Proteomes" id="UP000533269"/>
    </source>
</evidence>
<comment type="cofactor">
    <cofactor evidence="11">
        <name>Zn(2+)</name>
        <dbReference type="ChEBI" id="CHEBI:29105"/>
    </cofactor>
    <text evidence="11">Binds 1 zinc ion per subunit.</text>
</comment>
<evidence type="ECO:0000256" key="8">
    <source>
        <dbReference type="ARBA" id="ARBA00023015"/>
    </source>
</evidence>
<reference evidence="12 13" key="1">
    <citation type="submission" date="2020-08" db="EMBL/GenBank/DDBJ databases">
        <title>The Agave Microbiome: Exploring the role of microbial communities in plant adaptations to desert environments.</title>
        <authorList>
            <person name="Partida-Martinez L.P."/>
        </authorList>
    </citation>
    <scope>NUCLEOTIDE SEQUENCE [LARGE SCALE GENOMIC DNA]</scope>
    <source>
        <strain evidence="12 13">AS2.23</strain>
    </source>
</reference>
<dbReference type="GO" id="GO:0003700">
    <property type="term" value="F:DNA-binding transcription factor activity"/>
    <property type="evidence" value="ECO:0007669"/>
    <property type="project" value="InterPro"/>
</dbReference>
<dbReference type="PANTHER" id="PTHR33202:SF18">
    <property type="entry name" value="TRANSCRIPTIONAL REGULATOR FURA"/>
    <property type="match status" value="1"/>
</dbReference>
<keyword evidence="8" id="KW-0805">Transcription regulation</keyword>
<dbReference type="Gene3D" id="3.30.1490.190">
    <property type="match status" value="1"/>
</dbReference>
<feature type="binding site" evidence="11">
    <location>
        <position position="94"/>
    </location>
    <ligand>
        <name>Zn(2+)</name>
        <dbReference type="ChEBI" id="CHEBI:29105"/>
    </ligand>
</feature>
<feature type="binding site" evidence="11">
    <location>
        <position position="97"/>
    </location>
    <ligand>
        <name>Zn(2+)</name>
        <dbReference type="ChEBI" id="CHEBI:29105"/>
    </ligand>
</feature>
<dbReference type="GO" id="GO:0005737">
    <property type="term" value="C:cytoplasm"/>
    <property type="evidence" value="ECO:0007669"/>
    <property type="project" value="UniProtKB-SubCell"/>
</dbReference>
<dbReference type="InterPro" id="IPR002481">
    <property type="entry name" value="FUR"/>
</dbReference>
<dbReference type="GO" id="GO:0045892">
    <property type="term" value="P:negative regulation of DNA-templated transcription"/>
    <property type="evidence" value="ECO:0007669"/>
    <property type="project" value="TreeGrafter"/>
</dbReference>
<keyword evidence="6 11" id="KW-0862">Zinc</keyword>
<evidence type="ECO:0000256" key="3">
    <source>
        <dbReference type="ARBA" id="ARBA00022490"/>
    </source>
</evidence>
<dbReference type="OMA" id="HHHFVCT"/>
<evidence type="ECO:0000256" key="2">
    <source>
        <dbReference type="ARBA" id="ARBA00007957"/>
    </source>
</evidence>
<comment type="caution">
    <text evidence="12">The sequence shown here is derived from an EMBL/GenBank/DDBJ whole genome shotgun (WGS) entry which is preliminary data.</text>
</comment>
<reference evidence="12 13" key="2">
    <citation type="submission" date="2020-08" db="EMBL/GenBank/DDBJ databases">
        <authorList>
            <person name="Partida-Martinez L."/>
            <person name="Huntemann M."/>
            <person name="Clum A."/>
            <person name="Wang J."/>
            <person name="Palaniappan K."/>
            <person name="Ritter S."/>
            <person name="Chen I.-M."/>
            <person name="Stamatis D."/>
            <person name="Reddy T."/>
            <person name="O'Malley R."/>
            <person name="Daum C."/>
            <person name="Shapiro N."/>
            <person name="Ivanova N."/>
            <person name="Kyrpides N."/>
            <person name="Woyke T."/>
        </authorList>
    </citation>
    <scope>NUCLEOTIDE SEQUENCE [LARGE SCALE GENOMIC DNA]</scope>
    <source>
        <strain evidence="12 13">AS2.23</strain>
    </source>
</reference>
<evidence type="ECO:0000256" key="9">
    <source>
        <dbReference type="ARBA" id="ARBA00023125"/>
    </source>
</evidence>
<evidence type="ECO:0000256" key="5">
    <source>
        <dbReference type="ARBA" id="ARBA00022723"/>
    </source>
</evidence>
<keyword evidence="9" id="KW-0238">DNA-binding</keyword>
<comment type="similarity">
    <text evidence="2">Belongs to the Fur family.</text>
</comment>
<dbReference type="GO" id="GO:1900376">
    <property type="term" value="P:regulation of secondary metabolite biosynthetic process"/>
    <property type="evidence" value="ECO:0007669"/>
    <property type="project" value="TreeGrafter"/>
</dbReference>
<dbReference type="AlphaFoldDB" id="A0A7W4XWQ7"/>
<dbReference type="RefSeq" id="WP_012084797.1">
    <property type="nucleotide sequence ID" value="NZ_JACHVY010000001.1"/>
</dbReference>
<protein>
    <submittedName>
        <fullName evidence="12">Fur family ferric uptake transcriptional regulator</fullName>
    </submittedName>
</protein>
<organism evidence="12 13">
    <name type="scientific">Kineococcus radiotolerans</name>
    <dbReference type="NCBI Taxonomy" id="131568"/>
    <lineage>
        <taxon>Bacteria</taxon>
        <taxon>Bacillati</taxon>
        <taxon>Actinomycetota</taxon>
        <taxon>Actinomycetes</taxon>
        <taxon>Kineosporiales</taxon>
        <taxon>Kineosporiaceae</taxon>
        <taxon>Kineococcus</taxon>
    </lineage>
</organism>
<dbReference type="InterPro" id="IPR036390">
    <property type="entry name" value="WH_DNA-bd_sf"/>
</dbReference>
<feature type="binding site" evidence="11">
    <location>
        <position position="137"/>
    </location>
    <ligand>
        <name>Zn(2+)</name>
        <dbReference type="ChEBI" id="CHEBI:29105"/>
    </ligand>
</feature>
<evidence type="ECO:0000256" key="6">
    <source>
        <dbReference type="ARBA" id="ARBA00022833"/>
    </source>
</evidence>
<dbReference type="InterPro" id="IPR036388">
    <property type="entry name" value="WH-like_DNA-bd_sf"/>
</dbReference>
<feature type="binding site" evidence="11">
    <location>
        <position position="134"/>
    </location>
    <ligand>
        <name>Zn(2+)</name>
        <dbReference type="ChEBI" id="CHEBI:29105"/>
    </ligand>
</feature>
<evidence type="ECO:0000313" key="12">
    <source>
        <dbReference type="EMBL" id="MBB2900454.1"/>
    </source>
</evidence>